<name>A0ABW7UNX3_9ACTN</name>
<evidence type="ECO:0000256" key="1">
    <source>
        <dbReference type="SAM" id="MobiDB-lite"/>
    </source>
</evidence>
<comment type="caution">
    <text evidence="4">The sequence shown here is derived from an EMBL/GenBank/DDBJ whole genome shotgun (WGS) entry which is preliminary data.</text>
</comment>
<dbReference type="RefSeq" id="WP_240483566.1">
    <property type="nucleotide sequence ID" value="NZ_JBIRWE010000002.1"/>
</dbReference>
<feature type="transmembrane region" description="Helical" evidence="2">
    <location>
        <begin position="108"/>
        <end position="131"/>
    </location>
</feature>
<organism evidence="4 5">
    <name type="scientific">Streptomyces pathocidini</name>
    <dbReference type="NCBI Taxonomy" id="1650571"/>
    <lineage>
        <taxon>Bacteria</taxon>
        <taxon>Bacillati</taxon>
        <taxon>Actinomycetota</taxon>
        <taxon>Actinomycetes</taxon>
        <taxon>Kitasatosporales</taxon>
        <taxon>Streptomycetaceae</taxon>
        <taxon>Streptomyces</taxon>
    </lineage>
</organism>
<sequence>MRLKSPVPLKPPVPPKSPPKSPVPLRSLVPPALCVLLFALLTWQVAAGGPLSALDVRIGHALRPYAPSPAAELGADLGNLEVALPVLAVAASWTAWRGARARARRWWLPPLTAALAMATVPALVGPLKVWLGRPGPFGPAEGYGWFPSGHAATAVVAYGAAALLLAPTPRRTMPHPPLEPKGDGTLRVPADAVDDPSAPTSRRTLARRLVAAAAVLVNLGVGAGLVLRGYHWPLDVVGSWALFGGLLWVAGPVISRRGPGPRPPRASPAPDSPDR</sequence>
<evidence type="ECO:0000259" key="3">
    <source>
        <dbReference type="Pfam" id="PF01569"/>
    </source>
</evidence>
<feature type="transmembrane region" description="Helical" evidence="2">
    <location>
        <begin position="236"/>
        <end position="255"/>
    </location>
</feature>
<feature type="region of interest" description="Disordered" evidence="1">
    <location>
        <begin position="1"/>
        <end position="22"/>
    </location>
</feature>
<protein>
    <submittedName>
        <fullName evidence="4">Phosphatase PAP2 family protein</fullName>
    </submittedName>
</protein>
<evidence type="ECO:0000313" key="5">
    <source>
        <dbReference type="Proteomes" id="UP001611548"/>
    </source>
</evidence>
<dbReference type="Gene3D" id="1.20.144.10">
    <property type="entry name" value="Phosphatidic acid phosphatase type 2/haloperoxidase"/>
    <property type="match status" value="1"/>
</dbReference>
<feature type="domain" description="Phosphatidic acid phosphatase type 2/haloperoxidase" evidence="3">
    <location>
        <begin position="111"/>
        <end position="249"/>
    </location>
</feature>
<keyword evidence="2" id="KW-0812">Transmembrane</keyword>
<keyword evidence="2" id="KW-1133">Transmembrane helix</keyword>
<gene>
    <name evidence="4" type="ORF">ACH429_05350</name>
</gene>
<dbReference type="Pfam" id="PF01569">
    <property type="entry name" value="PAP2"/>
    <property type="match status" value="1"/>
</dbReference>
<accession>A0ABW7UNX3</accession>
<dbReference type="SUPFAM" id="SSF48317">
    <property type="entry name" value="Acid phosphatase/Vanadium-dependent haloperoxidase"/>
    <property type="match status" value="1"/>
</dbReference>
<evidence type="ECO:0000256" key="2">
    <source>
        <dbReference type="SAM" id="Phobius"/>
    </source>
</evidence>
<feature type="transmembrane region" description="Helical" evidence="2">
    <location>
        <begin position="143"/>
        <end position="166"/>
    </location>
</feature>
<proteinExistence type="predicted"/>
<dbReference type="Proteomes" id="UP001611548">
    <property type="component" value="Unassembled WGS sequence"/>
</dbReference>
<dbReference type="EMBL" id="JBIRWE010000002">
    <property type="protein sequence ID" value="MFI1963556.1"/>
    <property type="molecule type" value="Genomic_DNA"/>
</dbReference>
<evidence type="ECO:0000313" key="4">
    <source>
        <dbReference type="EMBL" id="MFI1963556.1"/>
    </source>
</evidence>
<feature type="compositionally biased region" description="Pro residues" evidence="1">
    <location>
        <begin position="8"/>
        <end position="22"/>
    </location>
</feature>
<keyword evidence="2" id="KW-0472">Membrane</keyword>
<dbReference type="InterPro" id="IPR000326">
    <property type="entry name" value="PAP2/HPO"/>
</dbReference>
<feature type="transmembrane region" description="Helical" evidence="2">
    <location>
        <begin position="209"/>
        <end position="230"/>
    </location>
</feature>
<reference evidence="4 5" key="1">
    <citation type="submission" date="2024-10" db="EMBL/GenBank/DDBJ databases">
        <title>The Natural Products Discovery Center: Release of the First 8490 Sequenced Strains for Exploring Actinobacteria Biosynthetic Diversity.</title>
        <authorList>
            <person name="Kalkreuter E."/>
            <person name="Kautsar S.A."/>
            <person name="Yang D."/>
            <person name="Bader C.D."/>
            <person name="Teijaro C.N."/>
            <person name="Fluegel L."/>
            <person name="Davis C.M."/>
            <person name="Simpson J.R."/>
            <person name="Lauterbach L."/>
            <person name="Steele A.D."/>
            <person name="Gui C."/>
            <person name="Meng S."/>
            <person name="Li G."/>
            <person name="Viehrig K."/>
            <person name="Ye F."/>
            <person name="Su P."/>
            <person name="Kiefer A.F."/>
            <person name="Nichols A."/>
            <person name="Cepeda A.J."/>
            <person name="Yan W."/>
            <person name="Fan B."/>
            <person name="Jiang Y."/>
            <person name="Adhikari A."/>
            <person name="Zheng C.-J."/>
            <person name="Schuster L."/>
            <person name="Cowan T.M."/>
            <person name="Smanski M.J."/>
            <person name="Chevrette M.G."/>
            <person name="De Carvalho L.P.S."/>
            <person name="Shen B."/>
        </authorList>
    </citation>
    <scope>NUCLEOTIDE SEQUENCE [LARGE SCALE GENOMIC DNA]</scope>
    <source>
        <strain evidence="4 5">NPDC020327</strain>
    </source>
</reference>
<keyword evidence="5" id="KW-1185">Reference proteome</keyword>
<dbReference type="InterPro" id="IPR036938">
    <property type="entry name" value="PAP2/HPO_sf"/>
</dbReference>